<sequence length="241" mass="26937">MQVYQIKSKNLGSYVSFDATGSVVRKLKRPVGISGHIFLYQGVLCSSGDHIPVVQMLSESHTINSIAQWLTEWKQAGATVPKEAVCDFSLALLGALVKAFTPYPNLKTYINQCFGVLTRNVASKLPPCFIRIDVAHCIKLISRWECLRQAGNRVREFYLRAMAQLLQSTSLDDARELIHSISVVAFSESEGNDDRGTPVLSETSKVQLKRRIAEGRVLPTVTEDDYGVEMKEQEDELWSRG</sequence>
<dbReference type="EMBL" id="CAUEEQ010027531">
    <property type="protein sequence ID" value="CAJ0947961.1"/>
    <property type="molecule type" value="Genomic_DNA"/>
</dbReference>
<reference evidence="1" key="1">
    <citation type="submission" date="2023-07" db="EMBL/GenBank/DDBJ databases">
        <authorList>
            <person name="Stuckert A."/>
        </authorList>
    </citation>
    <scope>NUCLEOTIDE SEQUENCE</scope>
</reference>
<protein>
    <recommendedName>
        <fullName evidence="3">Transposase</fullName>
    </recommendedName>
</protein>
<proteinExistence type="predicted"/>
<organism evidence="1 2">
    <name type="scientific">Ranitomeya imitator</name>
    <name type="common">mimic poison frog</name>
    <dbReference type="NCBI Taxonomy" id="111125"/>
    <lineage>
        <taxon>Eukaryota</taxon>
        <taxon>Metazoa</taxon>
        <taxon>Chordata</taxon>
        <taxon>Craniata</taxon>
        <taxon>Vertebrata</taxon>
        <taxon>Euteleostomi</taxon>
        <taxon>Amphibia</taxon>
        <taxon>Batrachia</taxon>
        <taxon>Anura</taxon>
        <taxon>Neobatrachia</taxon>
        <taxon>Hyloidea</taxon>
        <taxon>Dendrobatidae</taxon>
        <taxon>Dendrobatinae</taxon>
        <taxon>Ranitomeya</taxon>
    </lineage>
</organism>
<evidence type="ECO:0000313" key="2">
    <source>
        <dbReference type="Proteomes" id="UP001176940"/>
    </source>
</evidence>
<comment type="caution">
    <text evidence="1">The sequence shown here is derived from an EMBL/GenBank/DDBJ whole genome shotgun (WGS) entry which is preliminary data.</text>
</comment>
<keyword evidence="2" id="KW-1185">Reference proteome</keyword>
<name>A0ABN9LQD7_9NEOB</name>
<evidence type="ECO:0000313" key="1">
    <source>
        <dbReference type="EMBL" id="CAJ0947961.1"/>
    </source>
</evidence>
<evidence type="ECO:0008006" key="3">
    <source>
        <dbReference type="Google" id="ProtNLM"/>
    </source>
</evidence>
<accession>A0ABN9LQD7</accession>
<gene>
    <name evidence="1" type="ORF">RIMI_LOCUS11897591</name>
</gene>
<dbReference type="Proteomes" id="UP001176940">
    <property type="component" value="Unassembled WGS sequence"/>
</dbReference>